<dbReference type="HOGENOM" id="CLU_2214144_0_0_1"/>
<reference evidence="1" key="2">
    <citation type="submission" date="2018-05" db="EMBL/GenBank/DDBJ databases">
        <title>OmerRS3 (Oryza meridionalis Reference Sequence Version 3).</title>
        <authorList>
            <person name="Zhang J."/>
            <person name="Kudrna D."/>
            <person name="Lee S."/>
            <person name="Talag J."/>
            <person name="Welchert J."/>
            <person name="Wing R.A."/>
        </authorList>
    </citation>
    <scope>NUCLEOTIDE SEQUENCE [LARGE SCALE GENOMIC DNA]</scope>
    <source>
        <strain evidence="1">cv. OR44</strain>
    </source>
</reference>
<organism evidence="1">
    <name type="scientific">Oryza meridionalis</name>
    <dbReference type="NCBI Taxonomy" id="40149"/>
    <lineage>
        <taxon>Eukaryota</taxon>
        <taxon>Viridiplantae</taxon>
        <taxon>Streptophyta</taxon>
        <taxon>Embryophyta</taxon>
        <taxon>Tracheophyta</taxon>
        <taxon>Spermatophyta</taxon>
        <taxon>Magnoliopsida</taxon>
        <taxon>Liliopsida</taxon>
        <taxon>Poales</taxon>
        <taxon>Poaceae</taxon>
        <taxon>BOP clade</taxon>
        <taxon>Oryzoideae</taxon>
        <taxon>Oryzeae</taxon>
        <taxon>Oryzinae</taxon>
        <taxon>Oryza</taxon>
    </lineage>
</organism>
<proteinExistence type="predicted"/>
<dbReference type="EnsemblPlants" id="OMERI02G16100.1">
    <property type="protein sequence ID" value="OMERI02G16100.1"/>
    <property type="gene ID" value="OMERI02G16100"/>
</dbReference>
<sequence>MDGLVPLIFKVLKKKKAMRYYRSLSSSSSFSGTGGPPRIDDIVAAATMTTPRDHKLKVVTKPGGGAQRVAAMETLPRETFSPRFRCGGGAAAAVAPAIVGRSYLGGK</sequence>
<reference evidence="1" key="1">
    <citation type="submission" date="2015-04" db="UniProtKB">
        <authorList>
            <consortium name="EnsemblPlants"/>
        </authorList>
    </citation>
    <scope>IDENTIFICATION</scope>
</reference>
<dbReference type="Gramene" id="OMERI02G16100.1">
    <property type="protein sequence ID" value="OMERI02G16100.1"/>
    <property type="gene ID" value="OMERI02G16100"/>
</dbReference>
<keyword evidence="2" id="KW-1185">Reference proteome</keyword>
<accession>A0A0E0CKC0</accession>
<evidence type="ECO:0000313" key="2">
    <source>
        <dbReference type="Proteomes" id="UP000008021"/>
    </source>
</evidence>
<dbReference type="Proteomes" id="UP000008021">
    <property type="component" value="Chromosome 2"/>
</dbReference>
<dbReference type="AlphaFoldDB" id="A0A0E0CKC0"/>
<evidence type="ECO:0000313" key="1">
    <source>
        <dbReference type="EnsemblPlants" id="OMERI02G16100.1"/>
    </source>
</evidence>
<name>A0A0E0CKC0_9ORYZ</name>
<protein>
    <submittedName>
        <fullName evidence="1">Uncharacterized protein</fullName>
    </submittedName>
</protein>